<dbReference type="AlphaFoldDB" id="A0A0F9T8N6"/>
<evidence type="ECO:0000313" key="1">
    <source>
        <dbReference type="EMBL" id="KKN71312.1"/>
    </source>
</evidence>
<organism evidence="1">
    <name type="scientific">marine sediment metagenome</name>
    <dbReference type="NCBI Taxonomy" id="412755"/>
    <lineage>
        <taxon>unclassified sequences</taxon>
        <taxon>metagenomes</taxon>
        <taxon>ecological metagenomes</taxon>
    </lineage>
</organism>
<gene>
    <name evidence="1" type="ORF">LCGC14_0422220</name>
</gene>
<comment type="caution">
    <text evidence="1">The sequence shown here is derived from an EMBL/GenBank/DDBJ whole genome shotgun (WGS) entry which is preliminary data.</text>
</comment>
<proteinExistence type="predicted"/>
<accession>A0A0F9T8N6</accession>
<protein>
    <submittedName>
        <fullName evidence="1">Uncharacterized protein</fullName>
    </submittedName>
</protein>
<name>A0A0F9T8N6_9ZZZZ</name>
<dbReference type="EMBL" id="LAZR01000386">
    <property type="protein sequence ID" value="KKN71312.1"/>
    <property type="molecule type" value="Genomic_DNA"/>
</dbReference>
<sequence length="113" mass="13475">MSIEVDILDVADAKASSLIFISNHQDLLTIYTEDDAEFLESVLGFRSEFGYIAPLLDIYQAKVLLRKFNWTILPEEIPNHLAYYLFRVLKIKCRKYRQHKYRKVMQMIREESR</sequence>
<reference evidence="1" key="1">
    <citation type="journal article" date="2015" name="Nature">
        <title>Complex archaea that bridge the gap between prokaryotes and eukaryotes.</title>
        <authorList>
            <person name="Spang A."/>
            <person name="Saw J.H."/>
            <person name="Jorgensen S.L."/>
            <person name="Zaremba-Niedzwiedzka K."/>
            <person name="Martijn J."/>
            <person name="Lind A.E."/>
            <person name="van Eijk R."/>
            <person name="Schleper C."/>
            <person name="Guy L."/>
            <person name="Ettema T.J."/>
        </authorList>
    </citation>
    <scope>NUCLEOTIDE SEQUENCE</scope>
</reference>